<dbReference type="Pfam" id="PF01189">
    <property type="entry name" value="Methyltr_RsmB-F"/>
    <property type="match status" value="1"/>
</dbReference>
<dbReference type="KEGG" id="ccn:H924_07565"/>
<feature type="region of interest" description="Disordered" evidence="7">
    <location>
        <begin position="1"/>
        <end position="66"/>
    </location>
</feature>
<protein>
    <recommendedName>
        <fullName evidence="8">SAM-dependent MTase RsmB/NOP-type domain-containing protein</fullName>
    </recommendedName>
</protein>
<dbReference type="PROSITE" id="PS51686">
    <property type="entry name" value="SAM_MT_RSMB_NOP"/>
    <property type="match status" value="1"/>
</dbReference>
<evidence type="ECO:0000256" key="7">
    <source>
        <dbReference type="SAM" id="MobiDB-lite"/>
    </source>
</evidence>
<dbReference type="InterPro" id="IPR001678">
    <property type="entry name" value="MeTrfase_RsmB-F_NOP2_dom"/>
</dbReference>
<feature type="binding site" evidence="6">
    <location>
        <position position="401"/>
    </location>
    <ligand>
        <name>S-adenosyl-L-methionine</name>
        <dbReference type="ChEBI" id="CHEBI:59789"/>
    </ligand>
</feature>
<dbReference type="GO" id="GO:0006355">
    <property type="term" value="P:regulation of DNA-templated transcription"/>
    <property type="evidence" value="ECO:0007669"/>
    <property type="project" value="InterPro"/>
</dbReference>
<feature type="active site" description="Nucleophile" evidence="6">
    <location>
        <position position="454"/>
    </location>
</feature>
<dbReference type="eggNOG" id="COG0144">
    <property type="taxonomic scope" value="Bacteria"/>
</dbReference>
<dbReference type="InterPro" id="IPR023267">
    <property type="entry name" value="RCMT"/>
</dbReference>
<dbReference type="Gene3D" id="1.10.940.10">
    <property type="entry name" value="NusB-like"/>
    <property type="match status" value="1"/>
</dbReference>
<keyword evidence="1 6" id="KW-0489">Methyltransferase</keyword>
<dbReference type="PANTHER" id="PTHR22807">
    <property type="entry name" value="NOP2 YEAST -RELATED NOL1/NOP2/FMU SUN DOMAIN-CONTAINING"/>
    <property type="match status" value="1"/>
</dbReference>
<feature type="binding site" evidence="6">
    <location>
        <position position="361"/>
    </location>
    <ligand>
        <name>S-adenosyl-L-methionine</name>
        <dbReference type="ChEBI" id="CHEBI:59789"/>
    </ligand>
</feature>
<feature type="binding site" evidence="6">
    <location>
        <position position="385"/>
    </location>
    <ligand>
        <name>S-adenosyl-L-methionine</name>
        <dbReference type="ChEBI" id="CHEBI:59789"/>
    </ligand>
</feature>
<dbReference type="eggNOG" id="COG0781">
    <property type="taxonomic scope" value="Bacteria"/>
</dbReference>
<evidence type="ECO:0000313" key="9">
    <source>
        <dbReference type="EMBL" id="AGG66955.1"/>
    </source>
</evidence>
<keyword evidence="4 6" id="KW-0694">RNA-binding</keyword>
<dbReference type="HOGENOM" id="CLU_005316_0_3_11"/>
<proteinExistence type="inferred from homology"/>
<evidence type="ECO:0000256" key="5">
    <source>
        <dbReference type="ARBA" id="ARBA00059465"/>
    </source>
</evidence>
<feature type="compositionally biased region" description="Polar residues" evidence="7">
    <location>
        <begin position="23"/>
        <end position="32"/>
    </location>
</feature>
<dbReference type="GO" id="GO:0008173">
    <property type="term" value="F:RNA methyltransferase activity"/>
    <property type="evidence" value="ECO:0007669"/>
    <property type="project" value="InterPro"/>
</dbReference>
<evidence type="ECO:0000256" key="6">
    <source>
        <dbReference type="PROSITE-ProRule" id="PRU01023"/>
    </source>
</evidence>
<comment type="function">
    <text evidence="5">May act as RNA methyltransferase.</text>
</comment>
<evidence type="ECO:0000313" key="10">
    <source>
        <dbReference type="Proteomes" id="UP000011760"/>
    </source>
</evidence>
<feature type="binding site" evidence="6">
    <location>
        <begin position="336"/>
        <end position="342"/>
    </location>
    <ligand>
        <name>S-adenosyl-L-methionine</name>
        <dbReference type="ChEBI" id="CHEBI:59789"/>
    </ligand>
</feature>
<evidence type="ECO:0000256" key="3">
    <source>
        <dbReference type="ARBA" id="ARBA00022691"/>
    </source>
</evidence>
<accession>M1UFL0</accession>
<evidence type="ECO:0000256" key="4">
    <source>
        <dbReference type="ARBA" id="ARBA00022884"/>
    </source>
</evidence>
<feature type="domain" description="SAM-dependent MTase RsmB/NOP-type" evidence="8">
    <location>
        <begin position="232"/>
        <end position="515"/>
    </location>
</feature>
<dbReference type="AlphaFoldDB" id="M1UFL0"/>
<dbReference type="PRINTS" id="PR02008">
    <property type="entry name" value="RCMTFAMILY"/>
</dbReference>
<dbReference type="Pfam" id="PF01029">
    <property type="entry name" value="NusB"/>
    <property type="match status" value="1"/>
</dbReference>
<evidence type="ECO:0000256" key="2">
    <source>
        <dbReference type="ARBA" id="ARBA00022679"/>
    </source>
</evidence>
<gene>
    <name evidence="9" type="ORF">H924_07565</name>
</gene>
<dbReference type="PANTHER" id="PTHR22807:SF53">
    <property type="entry name" value="RIBOSOMAL RNA SMALL SUBUNIT METHYLTRANSFERASE B-RELATED"/>
    <property type="match status" value="1"/>
</dbReference>
<dbReference type="FunFam" id="3.40.50.150:FF:000257">
    <property type="entry name" value="16S rRNA methyltransferase"/>
    <property type="match status" value="1"/>
</dbReference>
<keyword evidence="3 6" id="KW-0949">S-adenosyl-L-methionine</keyword>
<dbReference type="EMBL" id="CP004354">
    <property type="protein sequence ID" value="AGG66955.1"/>
    <property type="molecule type" value="Genomic_DNA"/>
</dbReference>
<dbReference type="GO" id="GO:0001510">
    <property type="term" value="P:RNA methylation"/>
    <property type="evidence" value="ECO:0007669"/>
    <property type="project" value="InterPro"/>
</dbReference>
<dbReference type="GO" id="GO:0003723">
    <property type="term" value="F:RNA binding"/>
    <property type="evidence" value="ECO:0007669"/>
    <property type="project" value="UniProtKB-UniRule"/>
</dbReference>
<sequence>MSLDKSGGFRSRSAKGPEPEAQKSGQQRQTPGRSAPKRGAQNKNMPNKRPQGPGRPAKKQLYGRDASGEIRHLRSLGVDKPREIAFEVLDRVRTGGAYANLVLPRLLSKHNLSGRDAAFATEITYGTLRKQGLLDSIIKAASGRELSDIDPEILDILRLGAYQVLFMRVEDHAAVDTSVKMVGGLKKFKATGFANAILRNITRTSPEAWLDKLEPSEEIAKVAFRTAHPEWIARSFAQLLPAAELEAALEADSERPVVHLVARPGEISAEELALIVGGEEGKYSPYAVYLEGGDPADIEPIKEGLAAVQDEGSQLIARALAEIPVNDDQGKWLDLCAGPGGKAALVGSLARMESAKLDAVEISEHRARLIEKSVRGLPVKIHVGDGRSINLENNYDRVLVDAPCSGLGALRRRPEARWRKQESDIAELNVLQFELLESAIKKARSGGIVVYSTCSPDLRETRGVVNKALETLEVEELDARPFVPGMEDTGTEKSVQMWPHRHGTDAMFFAVLRKK</sequence>
<organism evidence="9 10">
    <name type="scientific">Corynebacterium callunae DSM 20147</name>
    <dbReference type="NCBI Taxonomy" id="1121353"/>
    <lineage>
        <taxon>Bacteria</taxon>
        <taxon>Bacillati</taxon>
        <taxon>Actinomycetota</taxon>
        <taxon>Actinomycetes</taxon>
        <taxon>Mycobacteriales</taxon>
        <taxon>Corynebacteriaceae</taxon>
        <taxon>Corynebacterium</taxon>
    </lineage>
</organism>
<dbReference type="RefSeq" id="WP_015651386.1">
    <property type="nucleotide sequence ID" value="NC_020506.1"/>
</dbReference>
<dbReference type="CDD" id="cd02440">
    <property type="entry name" value="AdoMet_MTases"/>
    <property type="match status" value="1"/>
</dbReference>
<dbReference type="OrthoDB" id="9810297at2"/>
<dbReference type="Proteomes" id="UP000011760">
    <property type="component" value="Chromosome"/>
</dbReference>
<keyword evidence="2 6" id="KW-0808">Transferase</keyword>
<comment type="similarity">
    <text evidence="6">Belongs to the class I-like SAM-binding methyltransferase superfamily. RsmB/NOP family.</text>
</comment>
<dbReference type="STRING" id="1121353.H924_07565"/>
<dbReference type="InterPro" id="IPR049560">
    <property type="entry name" value="MeTrfase_RsmB-F_NOP2_cat"/>
</dbReference>
<name>M1UFL0_9CORY</name>
<evidence type="ECO:0000256" key="1">
    <source>
        <dbReference type="ARBA" id="ARBA00022603"/>
    </source>
</evidence>
<keyword evidence="10" id="KW-1185">Reference proteome</keyword>
<dbReference type="Gene3D" id="3.40.50.150">
    <property type="entry name" value="Vaccinia Virus protein VP39"/>
    <property type="match status" value="1"/>
</dbReference>
<dbReference type="InterPro" id="IPR006027">
    <property type="entry name" value="NusB_RsmB_TIM44"/>
</dbReference>
<dbReference type="PATRIC" id="fig|1121353.3.peg.1542"/>
<reference evidence="9 10" key="1">
    <citation type="submission" date="2013-02" db="EMBL/GenBank/DDBJ databases">
        <title>The complete genome sequence of Corynebacterium callunae DSM 20147.</title>
        <authorList>
            <person name="Ruckert C."/>
            <person name="Albersmeier A."/>
            <person name="Kalinowski J."/>
        </authorList>
    </citation>
    <scope>NUCLEOTIDE SEQUENCE [LARGE SCALE GENOMIC DNA]</scope>
    <source>
        <strain evidence="9 10">DSM 20147</strain>
    </source>
</reference>
<dbReference type="SUPFAM" id="SSF48013">
    <property type="entry name" value="NusB-like"/>
    <property type="match status" value="1"/>
</dbReference>
<dbReference type="InterPro" id="IPR035926">
    <property type="entry name" value="NusB-like_sf"/>
</dbReference>
<evidence type="ECO:0000259" key="8">
    <source>
        <dbReference type="PROSITE" id="PS51686"/>
    </source>
</evidence>
<dbReference type="InterPro" id="IPR029063">
    <property type="entry name" value="SAM-dependent_MTases_sf"/>
</dbReference>
<dbReference type="SUPFAM" id="SSF53335">
    <property type="entry name" value="S-adenosyl-L-methionine-dependent methyltransferases"/>
    <property type="match status" value="1"/>
</dbReference>